<dbReference type="GO" id="GO:0003677">
    <property type="term" value="F:DNA binding"/>
    <property type="evidence" value="ECO:0007669"/>
    <property type="project" value="InterPro"/>
</dbReference>
<feature type="domain" description="Helix-turn-helix" evidence="1">
    <location>
        <begin position="4"/>
        <end position="53"/>
    </location>
</feature>
<evidence type="ECO:0000259" key="1">
    <source>
        <dbReference type="Pfam" id="PF12728"/>
    </source>
</evidence>
<dbReference type="Proteomes" id="UP000178797">
    <property type="component" value="Unassembled WGS sequence"/>
</dbReference>
<reference evidence="2 3" key="1">
    <citation type="journal article" date="2016" name="Nat. Commun.">
        <title>Thousands of microbial genomes shed light on interconnected biogeochemical processes in an aquifer system.</title>
        <authorList>
            <person name="Anantharaman K."/>
            <person name="Brown C.T."/>
            <person name="Hug L.A."/>
            <person name="Sharon I."/>
            <person name="Castelle C.J."/>
            <person name="Probst A.J."/>
            <person name="Thomas B.C."/>
            <person name="Singh A."/>
            <person name="Wilkins M.J."/>
            <person name="Karaoz U."/>
            <person name="Brodie E.L."/>
            <person name="Williams K.H."/>
            <person name="Hubbard S.S."/>
            <person name="Banfield J.F."/>
        </authorList>
    </citation>
    <scope>NUCLEOTIDE SEQUENCE [LARGE SCALE GENOMIC DNA]</scope>
</reference>
<dbReference type="InterPro" id="IPR009061">
    <property type="entry name" value="DNA-bd_dom_put_sf"/>
</dbReference>
<dbReference type="InterPro" id="IPR041657">
    <property type="entry name" value="HTH_17"/>
</dbReference>
<gene>
    <name evidence="2" type="ORF">A2W05_08720</name>
</gene>
<accession>A0A1F7RS54</accession>
<dbReference type="SUPFAM" id="SSF46955">
    <property type="entry name" value="Putative DNA-binding domain"/>
    <property type="match status" value="1"/>
</dbReference>
<evidence type="ECO:0000313" key="3">
    <source>
        <dbReference type="Proteomes" id="UP000178797"/>
    </source>
</evidence>
<name>A0A1F7RS54_9BACT</name>
<protein>
    <recommendedName>
        <fullName evidence="1">Helix-turn-helix domain-containing protein</fullName>
    </recommendedName>
</protein>
<dbReference type="Pfam" id="PF12728">
    <property type="entry name" value="HTH_17"/>
    <property type="match status" value="1"/>
</dbReference>
<dbReference type="NCBIfam" id="TIGR01764">
    <property type="entry name" value="excise"/>
    <property type="match status" value="1"/>
</dbReference>
<comment type="caution">
    <text evidence="2">The sequence shown here is derived from an EMBL/GenBank/DDBJ whole genome shotgun (WGS) entry which is preliminary data.</text>
</comment>
<dbReference type="InterPro" id="IPR010093">
    <property type="entry name" value="SinI_DNA-bd"/>
</dbReference>
<sequence length="69" mass="7910">MKILTIKETADILKINMHTAYRYAREGTIPTVRLGKSLRVDEEVLERWLTENSGKILGAWKGKKPGKKK</sequence>
<evidence type="ECO:0000313" key="2">
    <source>
        <dbReference type="EMBL" id="OGL44389.1"/>
    </source>
</evidence>
<proteinExistence type="predicted"/>
<dbReference type="EMBL" id="MGDE01000186">
    <property type="protein sequence ID" value="OGL44389.1"/>
    <property type="molecule type" value="Genomic_DNA"/>
</dbReference>
<dbReference type="AlphaFoldDB" id="A0A1F7RS54"/>
<organism evidence="2 3">
    <name type="scientific">Candidatus Schekmanbacteria bacterium RBG_16_38_10</name>
    <dbReference type="NCBI Taxonomy" id="1817879"/>
    <lineage>
        <taxon>Bacteria</taxon>
        <taxon>Candidatus Schekmaniibacteriota</taxon>
    </lineage>
</organism>